<dbReference type="Pfam" id="PF03787">
    <property type="entry name" value="RAMPs"/>
    <property type="match status" value="1"/>
</dbReference>
<keyword evidence="1" id="KW-0051">Antiviral defense</keyword>
<reference evidence="3 4" key="1">
    <citation type="submission" date="2019-08" db="EMBL/GenBank/DDBJ databases">
        <title>Calorimonas adulescens gen. nov., sp. nov., an anaerobic thermophilic bacterium from Sakhalin hot spring.</title>
        <authorList>
            <person name="Khomyakova M.A."/>
            <person name="Merkel A.Y."/>
            <person name="Novikov A."/>
            <person name="Bonch-Osmolovskaya E.A."/>
            <person name="Slobodkin A.I."/>
        </authorList>
    </citation>
    <scope>NUCLEOTIDE SEQUENCE [LARGE SCALE GENOMIC DNA]</scope>
    <source>
        <strain evidence="3 4">A05MB</strain>
    </source>
</reference>
<feature type="domain" description="CRISPR type III-associated protein" evidence="2">
    <location>
        <begin position="67"/>
        <end position="130"/>
    </location>
</feature>
<evidence type="ECO:0000313" key="3">
    <source>
        <dbReference type="EMBL" id="TZE82387.1"/>
    </source>
</evidence>
<gene>
    <name evidence="3" type="ORF">FWJ32_05095</name>
</gene>
<proteinExistence type="predicted"/>
<sequence>MSKPDGLICWLERDKNNPEGIDSIAASINMMNEYTDEFILKATFKINGSVLIKGQSMDENTPDSVHIHSFGNNKYVPIISGTSLASALRARAYRIINTIGASQDIVDGIFGSPREERKDRTVGRLWISESTVEDARKS</sequence>
<dbReference type="EMBL" id="VTPS01000006">
    <property type="protein sequence ID" value="TZE82387.1"/>
    <property type="molecule type" value="Genomic_DNA"/>
</dbReference>
<dbReference type="CDD" id="cd09726">
    <property type="entry name" value="RAMP_I_III"/>
    <property type="match status" value="1"/>
</dbReference>
<protein>
    <recommendedName>
        <fullName evidence="2">CRISPR type III-associated protein domain-containing protein</fullName>
    </recommendedName>
</protein>
<comment type="caution">
    <text evidence="3">The sequence shown here is derived from an EMBL/GenBank/DDBJ whole genome shotgun (WGS) entry which is preliminary data.</text>
</comment>
<dbReference type="Proteomes" id="UP000322976">
    <property type="component" value="Unassembled WGS sequence"/>
</dbReference>
<dbReference type="InterPro" id="IPR005537">
    <property type="entry name" value="RAMP_III_fam"/>
</dbReference>
<evidence type="ECO:0000313" key="4">
    <source>
        <dbReference type="Proteomes" id="UP000322976"/>
    </source>
</evidence>
<dbReference type="AlphaFoldDB" id="A0A5D8QDA1"/>
<evidence type="ECO:0000256" key="1">
    <source>
        <dbReference type="ARBA" id="ARBA00023118"/>
    </source>
</evidence>
<dbReference type="RefSeq" id="WP_149544898.1">
    <property type="nucleotide sequence ID" value="NZ_VTPS01000006.1"/>
</dbReference>
<organism evidence="3 4">
    <name type="scientific">Calorimonas adulescens</name>
    <dbReference type="NCBI Taxonomy" id="2606906"/>
    <lineage>
        <taxon>Bacteria</taxon>
        <taxon>Bacillati</taxon>
        <taxon>Bacillota</taxon>
        <taxon>Clostridia</taxon>
        <taxon>Thermoanaerobacterales</taxon>
        <taxon>Thermoanaerobacteraceae</taxon>
        <taxon>Calorimonas</taxon>
    </lineage>
</organism>
<evidence type="ECO:0000259" key="2">
    <source>
        <dbReference type="Pfam" id="PF03787"/>
    </source>
</evidence>
<dbReference type="GO" id="GO:0051607">
    <property type="term" value="P:defense response to virus"/>
    <property type="evidence" value="ECO:0007669"/>
    <property type="project" value="UniProtKB-KW"/>
</dbReference>
<keyword evidence="4" id="KW-1185">Reference proteome</keyword>
<name>A0A5D8QDA1_9THEO</name>
<accession>A0A5D8QDA1</accession>